<gene>
    <name evidence="1" type="ORF">P4T90_17330</name>
</gene>
<dbReference type="EMBL" id="JARMAB010000026">
    <property type="protein sequence ID" value="MED1204810.1"/>
    <property type="molecule type" value="Genomic_DNA"/>
</dbReference>
<organism evidence="1 2">
    <name type="scientific">Heyndrickxia acidicola</name>
    <dbReference type="NCBI Taxonomy" id="209389"/>
    <lineage>
        <taxon>Bacteria</taxon>
        <taxon>Bacillati</taxon>
        <taxon>Bacillota</taxon>
        <taxon>Bacilli</taxon>
        <taxon>Bacillales</taxon>
        <taxon>Bacillaceae</taxon>
        <taxon>Heyndrickxia</taxon>
    </lineage>
</organism>
<evidence type="ECO:0008006" key="3">
    <source>
        <dbReference type="Google" id="ProtNLM"/>
    </source>
</evidence>
<dbReference type="Proteomes" id="UP001341444">
    <property type="component" value="Unassembled WGS sequence"/>
</dbReference>
<reference evidence="1 2" key="1">
    <citation type="submission" date="2023-03" db="EMBL/GenBank/DDBJ databases">
        <title>Bacillus Genome Sequencing.</title>
        <authorList>
            <person name="Dunlap C."/>
        </authorList>
    </citation>
    <scope>NUCLEOTIDE SEQUENCE [LARGE SCALE GENOMIC DNA]</scope>
    <source>
        <strain evidence="1 2">B-23453</strain>
    </source>
</reference>
<name>A0ABU6MP36_9BACI</name>
<protein>
    <recommendedName>
        <fullName evidence="3">Type 4 fimbrial biogenesis protein PilX N-terminal domain-containing protein</fullName>
    </recommendedName>
</protein>
<accession>A0ABU6MP36</accession>
<sequence>MRLNSKGNALITVLLVTIVLMTIGLSIVTASIQSAKRTMVRDTDVNITYDGVTLLDQITADFSLALSGTNAPLAVSNVTPSTFSNQIANTLTAIINQDNQDKNTCLQVEDLSGNSPFELYNNHSPTCMDEKSAATETFGLPVDSTLTRVLGFTAVTKTAEGSGKGVISRTIRKRIILSPLPSFLKYAAGTNGNLVLNGSPNIVGNVYAENLKINEKANYQVGNNLLQADSPFPSIHGDLYSNSAGAAGILPILQPKNFYLGNVPVLKNDSQFTSIDFPEAIQSEGQAILSDSALGIARSQNLTNDISNSLENNYHFSTIQAIPDILCQKNINNICANTITSSSTIGNVSLPDSGYKLIDQNSTSPLLVPGNLVISNTNTAMTLDNLIVKGDLYVIGNQDISLKNIAVSGDIHLINSGGSISVNGQVYAKGNIDIEASQAVHFYTNPVAGAQPYSITAGGNIDISNQGSLSIDGDIIAGGAVSVNSSHDSVISGKIYSNGNLSIISTNSSLSLLNDVVTNGQLSFKGDSNDPTGENDAIIFNSVIYAQGDSTISNLNILGADGNNDELILLTGGKLMITRMNEFSNYTDSNEKTNDNGIPPADSNIKPLKAFFYTEQNAELYGVGSLFYIDGGIFAKGIATADQSLLDLQINAVRGDVHAINDVSGITASGQTNKYSRFIVVYNKDVLLKRIDALPKVTNLTLFPDQLTIQ</sequence>
<comment type="caution">
    <text evidence="1">The sequence shown here is derived from an EMBL/GenBank/DDBJ whole genome shotgun (WGS) entry which is preliminary data.</text>
</comment>
<proteinExistence type="predicted"/>
<dbReference type="RefSeq" id="WP_066261790.1">
    <property type="nucleotide sequence ID" value="NZ_JARMAB010000026.1"/>
</dbReference>
<evidence type="ECO:0000313" key="2">
    <source>
        <dbReference type="Proteomes" id="UP001341444"/>
    </source>
</evidence>
<keyword evidence="2" id="KW-1185">Reference proteome</keyword>
<evidence type="ECO:0000313" key="1">
    <source>
        <dbReference type="EMBL" id="MED1204810.1"/>
    </source>
</evidence>